<dbReference type="RefSeq" id="WP_006107522.1">
    <property type="nucleotide sequence ID" value="NZ_AOIO01000010.1"/>
</dbReference>
<keyword evidence="2" id="KW-1185">Reference proteome</keyword>
<accession>M0B225</accession>
<reference evidence="1 2" key="1">
    <citation type="journal article" date="2014" name="PLoS Genet.">
        <title>Phylogenetically driven sequencing of extremely halophilic archaea reveals strategies for static and dynamic osmo-response.</title>
        <authorList>
            <person name="Becker E.A."/>
            <person name="Seitzer P.M."/>
            <person name="Tritt A."/>
            <person name="Larsen D."/>
            <person name="Krusor M."/>
            <person name="Yao A.I."/>
            <person name="Wu D."/>
            <person name="Madern D."/>
            <person name="Eisen J.A."/>
            <person name="Darling A.E."/>
            <person name="Facciotti M.T."/>
        </authorList>
    </citation>
    <scope>NUCLEOTIDE SEQUENCE [LARGE SCALE GENOMIC DNA]</scope>
    <source>
        <strain evidence="1 2">DSM 12278</strain>
    </source>
</reference>
<dbReference type="PATRIC" id="fig|29540.5.peg.684"/>
<sequence length="60" mass="6505">MPLHQPRDPKGKGYPWGVRVTVAGIDCYSVGAESKREAGVLKTQMEAQDGVSDAEVVRYA</sequence>
<dbReference type="AlphaFoldDB" id="M0B225"/>
<comment type="caution">
    <text evidence="1">The sequence shown here is derived from an EMBL/GenBank/DDBJ whole genome shotgun (WGS) entry which is preliminary data.</text>
</comment>
<protein>
    <submittedName>
        <fullName evidence="1">Uncharacterized protein</fullName>
    </submittedName>
</protein>
<dbReference type="Proteomes" id="UP000011554">
    <property type="component" value="Unassembled WGS sequence"/>
</dbReference>
<evidence type="ECO:0000313" key="1">
    <source>
        <dbReference type="EMBL" id="ELZ04956.1"/>
    </source>
</evidence>
<organism evidence="1 2">
    <name type="scientific">Natrialba asiatica (strain ATCC 700177 / DSM 12278 / JCM 9576 / FERM P-10747 / NBRC 102637 / 172P1)</name>
    <dbReference type="NCBI Taxonomy" id="29540"/>
    <lineage>
        <taxon>Archaea</taxon>
        <taxon>Methanobacteriati</taxon>
        <taxon>Methanobacteriota</taxon>
        <taxon>Stenosarchaea group</taxon>
        <taxon>Halobacteria</taxon>
        <taxon>Halobacteriales</taxon>
        <taxon>Natrialbaceae</taxon>
        <taxon>Natrialba</taxon>
    </lineage>
</organism>
<dbReference type="OrthoDB" id="199046at2157"/>
<name>M0B225_NATA1</name>
<evidence type="ECO:0000313" key="2">
    <source>
        <dbReference type="Proteomes" id="UP000011554"/>
    </source>
</evidence>
<gene>
    <name evidence="1" type="ORF">C481_03367</name>
</gene>
<proteinExistence type="predicted"/>
<dbReference type="STRING" id="29540.C481_03367"/>
<dbReference type="EMBL" id="AOIO01000010">
    <property type="protein sequence ID" value="ELZ04956.1"/>
    <property type="molecule type" value="Genomic_DNA"/>
</dbReference>